<keyword evidence="1" id="KW-0472">Membrane</keyword>
<gene>
    <name evidence="2" type="ORF">P8A20_00190</name>
</gene>
<keyword evidence="3" id="KW-1185">Reference proteome</keyword>
<dbReference type="EMBL" id="CP120983">
    <property type="protein sequence ID" value="WLQ62104.1"/>
    <property type="molecule type" value="Genomic_DNA"/>
</dbReference>
<evidence type="ECO:0000256" key="1">
    <source>
        <dbReference type="SAM" id="Phobius"/>
    </source>
</evidence>
<keyword evidence="1" id="KW-0812">Transmembrane</keyword>
<proteinExistence type="predicted"/>
<protein>
    <submittedName>
        <fullName evidence="2">Uncharacterized protein</fullName>
    </submittedName>
</protein>
<organism evidence="2 3">
    <name type="scientific">Streptomyces glycanivorans</name>
    <dbReference type="NCBI Taxonomy" id="3033808"/>
    <lineage>
        <taxon>Bacteria</taxon>
        <taxon>Bacillati</taxon>
        <taxon>Actinomycetota</taxon>
        <taxon>Actinomycetes</taxon>
        <taxon>Kitasatosporales</taxon>
        <taxon>Streptomycetaceae</taxon>
        <taxon>Streptomyces</taxon>
    </lineage>
</organism>
<evidence type="ECO:0000313" key="3">
    <source>
        <dbReference type="Proteomes" id="UP001224433"/>
    </source>
</evidence>
<keyword evidence="1" id="KW-1133">Transmembrane helix</keyword>
<reference evidence="2 3" key="1">
    <citation type="submission" date="2023-03" db="EMBL/GenBank/DDBJ databases">
        <title>Isolation and description of six Streptomyces strains from soil environments, able to metabolize different microbial glucans.</title>
        <authorList>
            <person name="Widen T."/>
            <person name="Larsbrink J."/>
        </authorList>
    </citation>
    <scope>NUCLEOTIDE SEQUENCE [LARGE SCALE GENOMIC DNA]</scope>
    <source>
        <strain evidence="2 3">Alt3</strain>
    </source>
</reference>
<dbReference type="Proteomes" id="UP001224433">
    <property type="component" value="Chromosome"/>
</dbReference>
<feature type="transmembrane region" description="Helical" evidence="1">
    <location>
        <begin position="12"/>
        <end position="30"/>
    </location>
</feature>
<name>A0ABY9J526_9ACTN</name>
<evidence type="ECO:0000313" key="2">
    <source>
        <dbReference type="EMBL" id="WLQ62104.1"/>
    </source>
</evidence>
<sequence length="123" mass="13411">MIEALPDDVAHVLDFALSFTGALSGIQLGMQIRHLRVQKRCACGCGSTYFSLDVDAVAPAPTLTGTQVVGDMEVLGAHQETIGQVQVFTKDGYLAWLEVCSWNDDSFTLADAHRRLCPCLRRV</sequence>
<dbReference type="RefSeq" id="WP_306102599.1">
    <property type="nucleotide sequence ID" value="NZ_CP120983.1"/>
</dbReference>
<accession>A0ABY9J526</accession>